<dbReference type="EMBL" id="BAAAYX010000011">
    <property type="protein sequence ID" value="GAA3707522.1"/>
    <property type="molecule type" value="Genomic_DNA"/>
</dbReference>
<dbReference type="Pfam" id="PF00903">
    <property type="entry name" value="Glyoxalase"/>
    <property type="match status" value="1"/>
</dbReference>
<protein>
    <recommendedName>
        <fullName evidence="1">Glyoxalase/fosfomycin resistance/dioxygenase domain-containing protein</fullName>
    </recommendedName>
</protein>
<proteinExistence type="predicted"/>
<sequence>MLTEINLVVEDLAVSRSFYTAMGWTLRSITFPGSDEPQAWLTTSGPAPVTLHSRSFASWWDSSQPESAPGSITLDLTFDDPSEAAQFLGAVQRSGGAVVAESRPMPWGQTYAIVTDPDGYRWGVKAPTT</sequence>
<dbReference type="InterPro" id="IPR029068">
    <property type="entry name" value="Glyas_Bleomycin-R_OHBP_Dase"/>
</dbReference>
<evidence type="ECO:0000259" key="1">
    <source>
        <dbReference type="Pfam" id="PF00903"/>
    </source>
</evidence>
<organism evidence="2 3">
    <name type="scientific">Microlunatus aurantiacus</name>
    <dbReference type="NCBI Taxonomy" id="446786"/>
    <lineage>
        <taxon>Bacteria</taxon>
        <taxon>Bacillati</taxon>
        <taxon>Actinomycetota</taxon>
        <taxon>Actinomycetes</taxon>
        <taxon>Propionibacteriales</taxon>
        <taxon>Propionibacteriaceae</taxon>
        <taxon>Microlunatus</taxon>
    </lineage>
</organism>
<accession>A0ABP7DP08</accession>
<dbReference type="SUPFAM" id="SSF54593">
    <property type="entry name" value="Glyoxalase/Bleomycin resistance protein/Dihydroxybiphenyl dioxygenase"/>
    <property type="match status" value="1"/>
</dbReference>
<dbReference type="Gene3D" id="3.10.180.10">
    <property type="entry name" value="2,3-Dihydroxybiphenyl 1,2-Dioxygenase, domain 1"/>
    <property type="match status" value="1"/>
</dbReference>
<name>A0ABP7DP08_9ACTN</name>
<dbReference type="Proteomes" id="UP001500051">
    <property type="component" value="Unassembled WGS sequence"/>
</dbReference>
<gene>
    <name evidence="2" type="ORF">GCM10022204_26800</name>
</gene>
<evidence type="ECO:0000313" key="3">
    <source>
        <dbReference type="Proteomes" id="UP001500051"/>
    </source>
</evidence>
<dbReference type="PANTHER" id="PTHR36503:SF3">
    <property type="entry name" value="BLR0126 PROTEIN"/>
    <property type="match status" value="1"/>
</dbReference>
<dbReference type="RefSeq" id="WP_344812890.1">
    <property type="nucleotide sequence ID" value="NZ_BAAAYX010000011.1"/>
</dbReference>
<keyword evidence="3" id="KW-1185">Reference proteome</keyword>
<reference evidence="3" key="1">
    <citation type="journal article" date="2019" name="Int. J. Syst. Evol. Microbiol.">
        <title>The Global Catalogue of Microorganisms (GCM) 10K type strain sequencing project: providing services to taxonomists for standard genome sequencing and annotation.</title>
        <authorList>
            <consortium name="The Broad Institute Genomics Platform"/>
            <consortium name="The Broad Institute Genome Sequencing Center for Infectious Disease"/>
            <person name="Wu L."/>
            <person name="Ma J."/>
        </authorList>
    </citation>
    <scope>NUCLEOTIDE SEQUENCE [LARGE SCALE GENOMIC DNA]</scope>
    <source>
        <strain evidence="3">JCM 16548</strain>
    </source>
</reference>
<dbReference type="InterPro" id="IPR004360">
    <property type="entry name" value="Glyas_Fos-R_dOase_dom"/>
</dbReference>
<comment type="caution">
    <text evidence="2">The sequence shown here is derived from an EMBL/GenBank/DDBJ whole genome shotgun (WGS) entry which is preliminary data.</text>
</comment>
<evidence type="ECO:0000313" key="2">
    <source>
        <dbReference type="EMBL" id="GAA3707522.1"/>
    </source>
</evidence>
<feature type="domain" description="Glyoxalase/fosfomycin resistance/dioxygenase" evidence="1">
    <location>
        <begin position="4"/>
        <end position="122"/>
    </location>
</feature>
<dbReference type="PANTHER" id="PTHR36503">
    <property type="entry name" value="BLR2520 PROTEIN"/>
    <property type="match status" value="1"/>
</dbReference>